<evidence type="ECO:0008006" key="3">
    <source>
        <dbReference type="Google" id="ProtNLM"/>
    </source>
</evidence>
<keyword evidence="2" id="KW-1185">Reference proteome</keyword>
<dbReference type="Proteomes" id="UP000094068">
    <property type="component" value="Unassembled WGS sequence"/>
</dbReference>
<proteinExistence type="predicted"/>
<protein>
    <recommendedName>
        <fullName evidence="3">DUF1803 domain-containing protein</fullName>
    </recommendedName>
</protein>
<dbReference type="OrthoDB" id="2194666at2"/>
<organism evidence="1 2">
    <name type="scientific">Enterococcus ureasiticus</name>
    <dbReference type="NCBI Taxonomy" id="903984"/>
    <lineage>
        <taxon>Bacteria</taxon>
        <taxon>Bacillati</taxon>
        <taxon>Bacillota</taxon>
        <taxon>Bacilli</taxon>
        <taxon>Lactobacillales</taxon>
        <taxon>Enterococcaceae</taxon>
        <taxon>Enterococcus</taxon>
    </lineage>
</organism>
<comment type="caution">
    <text evidence="1">The sequence shown here is derived from an EMBL/GenBank/DDBJ whole genome shotgun (WGS) entry which is preliminary data.</text>
</comment>
<dbReference type="EMBL" id="MIJZ01000001">
    <property type="protein sequence ID" value="OEG13653.1"/>
    <property type="molecule type" value="Genomic_DNA"/>
</dbReference>
<dbReference type="AlphaFoldDB" id="A0A1E5GLS5"/>
<dbReference type="Pfam" id="PF08820">
    <property type="entry name" value="DUF1803"/>
    <property type="match status" value="1"/>
</dbReference>
<reference evidence="2" key="1">
    <citation type="submission" date="2016-09" db="EMBL/GenBank/DDBJ databases">
        <authorList>
            <person name="Gulvik C.A."/>
        </authorList>
    </citation>
    <scope>NUCLEOTIDE SEQUENCE [LARGE SCALE GENOMIC DNA]</scope>
    <source>
        <strain evidence="2">DSM 23328</strain>
    </source>
</reference>
<evidence type="ECO:0000313" key="2">
    <source>
        <dbReference type="Proteomes" id="UP000094068"/>
    </source>
</evidence>
<evidence type="ECO:0000313" key="1">
    <source>
        <dbReference type="EMBL" id="OEG13653.1"/>
    </source>
</evidence>
<sequence length="312" mass="37356">MENITYYFASNRNEEELNKIVSNPLFTKITNYLSERKEQEVILRQIKADIPTDSNLELYLDKLIKYNLLERKNRRYSLTFPIYTHGESLKLSDSIVKSFRTITQEDSIPINYFVFGEWLWSLFFEEEQDNYFFGVKASPESLSVFRRKEEGNDTLRFISVYPDNLIPLDLANYFNLLSKRQELPQHFESLQNVIGDVDINYFIPQIQKVIRSVKRNKSRESKKNIFQEALLVTGDLKRNEEHQLFLAVPILESEELSKEIQITLDKLKTELQPLWEKIKDKNQRVFYKQQLYSFLFINYLPKDREYISYFKV</sequence>
<dbReference type="RefSeq" id="WP_069644714.1">
    <property type="nucleotide sequence ID" value="NZ_MIJZ01000001.1"/>
</dbReference>
<dbReference type="InterPro" id="IPR014924">
    <property type="entry name" value="DUF1803"/>
</dbReference>
<gene>
    <name evidence="1" type="ORF">BCR21_01295</name>
</gene>
<name>A0A1E5GLS5_9ENTE</name>
<dbReference type="STRING" id="903984.BCR21_01295"/>
<accession>A0A1E5GLS5</accession>